<sequence length="399" mass="46036">MSDLQRSFSRDPMLQTQLHLKILERGCDKSSIEYSRMKTDILVVGAGFAGAVMAERFASRGRSVLVIDKRPHIGGNAFDQFDSAGVLVHQYGPHIFHTNASHVEAYLSRFTEWRKYEHRVLSSVGGSLYPMPINRETINRLYDLSLDEDGVATFLEGVREKRMPIRNSEDLVLNNVGRDLCDKFFRNYTRKQWGLDLSELSPAVAGRIPVRTNDDDRYFTDTFQNMPADGYTRMFERMLDHPNIRVELETDFRDIRHKVAAEKIFYCGPLDAYFDFCYGKLPYRSLSFRHQHLPHVGQHQPVGTINYPNDYEYTRITEFKHLTGQVHAGTSIVYEYPETHGEPYYPVPTTENQALYQSYKKLADAESSTFFIGRLAEYRYYNMDQVVAAALLLSGKLLN</sequence>
<comment type="cofactor">
    <cofactor evidence="1">
        <name>FAD</name>
        <dbReference type="ChEBI" id="CHEBI:57692"/>
    </cofactor>
</comment>
<accession>A0A7W8MQX7</accession>
<dbReference type="Pfam" id="PF03275">
    <property type="entry name" value="GLF"/>
    <property type="match status" value="1"/>
</dbReference>
<dbReference type="GO" id="GO:0008767">
    <property type="term" value="F:UDP-galactopyranose mutase activity"/>
    <property type="evidence" value="ECO:0007669"/>
    <property type="project" value="UniProtKB-EC"/>
</dbReference>
<dbReference type="GO" id="GO:0005829">
    <property type="term" value="C:cytosol"/>
    <property type="evidence" value="ECO:0007669"/>
    <property type="project" value="TreeGrafter"/>
</dbReference>
<evidence type="ECO:0000313" key="8">
    <source>
        <dbReference type="Proteomes" id="UP000568106"/>
    </source>
</evidence>
<name>A0A7W8MQX7_9BACT</name>
<dbReference type="PANTHER" id="PTHR21197">
    <property type="entry name" value="UDP-GALACTOPYRANOSE MUTASE"/>
    <property type="match status" value="1"/>
</dbReference>
<dbReference type="InterPro" id="IPR015899">
    <property type="entry name" value="UDP-GalPyranose_mutase_C"/>
</dbReference>
<organism evidence="7 8">
    <name type="scientific">Tunturiibacter empetritectus</name>
    <dbReference type="NCBI Taxonomy" id="3069691"/>
    <lineage>
        <taxon>Bacteria</taxon>
        <taxon>Pseudomonadati</taxon>
        <taxon>Acidobacteriota</taxon>
        <taxon>Terriglobia</taxon>
        <taxon>Terriglobales</taxon>
        <taxon>Acidobacteriaceae</taxon>
        <taxon>Tunturiibacter</taxon>
    </lineage>
</organism>
<keyword evidence="8" id="KW-1185">Reference proteome</keyword>
<evidence type="ECO:0000256" key="5">
    <source>
        <dbReference type="ARBA" id="ARBA00023235"/>
    </source>
</evidence>
<evidence type="ECO:0000256" key="2">
    <source>
        <dbReference type="ARBA" id="ARBA00009321"/>
    </source>
</evidence>
<dbReference type="GO" id="GO:0050660">
    <property type="term" value="F:flavin adenine dinucleotide binding"/>
    <property type="evidence" value="ECO:0007669"/>
    <property type="project" value="TreeGrafter"/>
</dbReference>
<reference evidence="7" key="1">
    <citation type="submission" date="2020-08" db="EMBL/GenBank/DDBJ databases">
        <title>Genomic Encyclopedia of Type Strains, Phase IV (KMG-V): Genome sequencing to study the core and pangenomes of soil and plant-associated prokaryotes.</title>
        <authorList>
            <person name="Whitman W."/>
        </authorList>
    </citation>
    <scope>NUCLEOTIDE SEQUENCE [LARGE SCALE GENOMIC DNA]</scope>
    <source>
        <strain evidence="7">M8UP27</strain>
    </source>
</reference>
<feature type="domain" description="UDP-galactopyranose mutase C-terminal" evidence="6">
    <location>
        <begin position="183"/>
        <end position="380"/>
    </location>
</feature>
<proteinExistence type="inferred from homology"/>
<dbReference type="InterPro" id="IPR004379">
    <property type="entry name" value="UDP-GALP_mutase"/>
</dbReference>
<evidence type="ECO:0000256" key="4">
    <source>
        <dbReference type="ARBA" id="ARBA00022827"/>
    </source>
</evidence>
<dbReference type="SUPFAM" id="SSF51971">
    <property type="entry name" value="Nucleotide-binding domain"/>
    <property type="match status" value="1"/>
</dbReference>
<evidence type="ECO:0000259" key="6">
    <source>
        <dbReference type="Pfam" id="PF03275"/>
    </source>
</evidence>
<dbReference type="Proteomes" id="UP000568106">
    <property type="component" value="Unassembled WGS sequence"/>
</dbReference>
<gene>
    <name evidence="7" type="ORF">HDF09_001900</name>
</gene>
<dbReference type="EMBL" id="JACHDY010000002">
    <property type="protein sequence ID" value="MBB5317231.1"/>
    <property type="molecule type" value="Genomic_DNA"/>
</dbReference>
<keyword evidence="4" id="KW-0274">FAD</keyword>
<evidence type="ECO:0000256" key="1">
    <source>
        <dbReference type="ARBA" id="ARBA00001974"/>
    </source>
</evidence>
<dbReference type="SUPFAM" id="SSF54373">
    <property type="entry name" value="FAD-linked reductases, C-terminal domain"/>
    <property type="match status" value="1"/>
</dbReference>
<dbReference type="PANTHER" id="PTHR21197:SF0">
    <property type="entry name" value="UDP-GALACTOPYRANOSE MUTASE"/>
    <property type="match status" value="1"/>
</dbReference>
<dbReference type="EC" id="5.4.99.9" evidence="7"/>
<evidence type="ECO:0000313" key="7">
    <source>
        <dbReference type="EMBL" id="MBB5317231.1"/>
    </source>
</evidence>
<dbReference type="Gene3D" id="3.40.50.720">
    <property type="entry name" value="NAD(P)-binding Rossmann-like Domain"/>
    <property type="match status" value="3"/>
</dbReference>
<keyword evidence="5 7" id="KW-0413">Isomerase</keyword>
<evidence type="ECO:0000256" key="3">
    <source>
        <dbReference type="ARBA" id="ARBA00022630"/>
    </source>
</evidence>
<dbReference type="NCBIfam" id="TIGR00031">
    <property type="entry name" value="UDP-GALP_mutase"/>
    <property type="match status" value="1"/>
</dbReference>
<dbReference type="Pfam" id="PF13450">
    <property type="entry name" value="NAD_binding_8"/>
    <property type="match status" value="1"/>
</dbReference>
<comment type="similarity">
    <text evidence="2">Belongs to the UDP-galactopyranose/dTDP-fucopyranose mutase family.</text>
</comment>
<comment type="caution">
    <text evidence="7">The sequence shown here is derived from an EMBL/GenBank/DDBJ whole genome shotgun (WGS) entry which is preliminary data.</text>
</comment>
<protein>
    <submittedName>
        <fullName evidence="7">UDP-galactopyranose mutase</fullName>
        <ecNumber evidence="7">5.4.99.9</ecNumber>
    </submittedName>
</protein>
<keyword evidence="3" id="KW-0285">Flavoprotein</keyword>
<dbReference type="AlphaFoldDB" id="A0A7W8MQX7"/>